<dbReference type="Proteomes" id="UP001623349">
    <property type="component" value="Unassembled WGS sequence"/>
</dbReference>
<feature type="compositionally biased region" description="Basic and acidic residues" evidence="9">
    <location>
        <begin position="887"/>
        <end position="902"/>
    </location>
</feature>
<dbReference type="InterPro" id="IPR002350">
    <property type="entry name" value="Kazal_dom"/>
</dbReference>
<evidence type="ECO:0000256" key="10">
    <source>
        <dbReference type="SAM" id="Phobius"/>
    </source>
</evidence>
<keyword evidence="4" id="KW-1003">Cell membrane</keyword>
<feature type="signal peptide" evidence="11">
    <location>
        <begin position="1"/>
        <end position="20"/>
    </location>
</feature>
<keyword evidence="11" id="KW-0732">Signal</keyword>
<keyword evidence="7 10" id="KW-0472">Membrane</keyword>
<evidence type="ECO:0000256" key="4">
    <source>
        <dbReference type="ARBA" id="ARBA00022475"/>
    </source>
</evidence>
<evidence type="ECO:0000256" key="7">
    <source>
        <dbReference type="ARBA" id="ARBA00023136"/>
    </source>
</evidence>
<feature type="transmembrane region" description="Helical" evidence="10">
    <location>
        <begin position="808"/>
        <end position="826"/>
    </location>
</feature>
<proteinExistence type="inferred from homology"/>
<comment type="subcellular location">
    <subcellularLocation>
        <location evidence="1">Cell membrane</location>
        <topology evidence="1">Multi-pass membrane protein</topology>
    </subcellularLocation>
</comment>
<comment type="similarity">
    <text evidence="2">Belongs to the organo anion transporter (TC 2.A.60) family.</text>
</comment>
<feature type="transmembrane region" description="Helical" evidence="10">
    <location>
        <begin position="457"/>
        <end position="481"/>
    </location>
</feature>
<feature type="transmembrane region" description="Helical" evidence="10">
    <location>
        <begin position="264"/>
        <end position="285"/>
    </location>
</feature>
<protein>
    <submittedName>
        <fullName evidence="13">Solute carrier organic anion transporter family member 1A6</fullName>
    </submittedName>
</protein>
<sequence length="1068" mass="119214">MRKVFLFMLMWAYISKALSAAYMNAMLTQIERQFSISTFIVGLINGSFEIGKPFVDCICELFWNETAQTYHDWCRMCGYGPRVFHNVITSFSHGQCVKEMKSLMWIYVLVGNIIRGMGETPIMPLGISYIEDFAKSENSPLYIGILEVGKIIGPIIGILLAPFCATLYVDIGSVNTDDLTITPTDTRWVGAWWIGFLFCAGLNFLTSIPFFFFPKTLPKEGLQDNVDGTENAREEKHTAKAKEEKRGFLKDFFLFMKSLFCNPIYMLCILTSVLQINGFVSIFTFKPKYLEHHYGRSTADAIFLIGLYTSLPVCIGCLISGFIMKKFKITLKKAAFIAFCLSMSECLLSLCNFMLSCDNIPIAGLTTSYEGIQQSFDMENKVLADCNTRCNCLTKAWDPVCGDNGLAYMSPCLAGCEKSVGTGINMVFQNCSCIRSSGNSSAVLGLCNKVPDCANNLQYFLIITAFCSFFYALALIPGYMVFLRSLKPEEKSLGVAVQAFCMRLFAGIPAPIYFGALIDRVCLHWGTQKCGAPGACRTYDVNSFSCNDSWISEVETPLSTQKNNMEEPEKKFAAHGVRCSAKIKMFLMALTLAYVSKSLSGTYMISMLIQIERQFGIPTSIVGLINGSFEIGLGGWDEESPNPSNRRGISPPGSGCRKPFVDYIRELFRNETAQTDHDWCWMCNYGPGLFHNITTSFPHGHDPRSCGLWASPTWAQHLSSSGYLNCDLRCVSTPWRPALSRRDEVWILVAQECVKEMKSLMWIYVLVGNIIRGIGETPIIPLGISYIEDFAKSENSPLYVGILETGKMIGPLIGLLLGSFCASIYVDTGSVNTDDLTITPTDTRWVGAWWIGFLVCAGANILTSIPFFFFPKTLPKEGLQDNGDGTENAREEKHREQAKEKNQGITKGKHGNFKLFGLDGSSPLETTNMIGNLTYPGLDFMKILNFFLFMKSLSRNPIYMLFILISVLQVNAFNTTFSFVPKFFEQQYGISIAETNFLMGLYTLPTICIGYLIAGFIMKKFKITVKKAAYLAFCVQKPLYMENNVLAACNTRCSCLRTHGIQCVETMA</sequence>
<feature type="transmembrane region" description="Helical" evidence="10">
    <location>
        <begin position="997"/>
        <end position="1017"/>
    </location>
</feature>
<name>A0ABQ0EXA0_APOSI</name>
<feature type="transmembrane region" description="Helical" evidence="10">
    <location>
        <begin position="958"/>
        <end position="977"/>
    </location>
</feature>
<dbReference type="InterPro" id="IPR036058">
    <property type="entry name" value="Kazal_dom_sf"/>
</dbReference>
<dbReference type="InterPro" id="IPR004156">
    <property type="entry name" value="OATP"/>
</dbReference>
<organism evidence="13 14">
    <name type="scientific">Apodemus speciosus</name>
    <name type="common">Large Japanese field mouse</name>
    <dbReference type="NCBI Taxonomy" id="105296"/>
    <lineage>
        <taxon>Eukaryota</taxon>
        <taxon>Metazoa</taxon>
        <taxon>Chordata</taxon>
        <taxon>Craniata</taxon>
        <taxon>Vertebrata</taxon>
        <taxon>Euteleostomi</taxon>
        <taxon>Mammalia</taxon>
        <taxon>Eutheria</taxon>
        <taxon>Euarchontoglires</taxon>
        <taxon>Glires</taxon>
        <taxon>Rodentia</taxon>
        <taxon>Myomorpha</taxon>
        <taxon>Muroidea</taxon>
        <taxon>Muridae</taxon>
        <taxon>Murinae</taxon>
        <taxon>Apodemus</taxon>
    </lineage>
</organism>
<dbReference type="Pfam" id="PF07648">
    <property type="entry name" value="Kazal_2"/>
    <property type="match status" value="1"/>
</dbReference>
<dbReference type="PROSITE" id="PS51465">
    <property type="entry name" value="KAZAL_2"/>
    <property type="match status" value="1"/>
</dbReference>
<feature type="transmembrane region" description="Helical" evidence="10">
    <location>
        <begin position="493"/>
        <end position="514"/>
    </location>
</feature>
<evidence type="ECO:0000256" key="6">
    <source>
        <dbReference type="ARBA" id="ARBA00022989"/>
    </source>
</evidence>
<feature type="domain" description="Kazal-like" evidence="12">
    <location>
        <begin position="380"/>
        <end position="435"/>
    </location>
</feature>
<dbReference type="InterPro" id="IPR036259">
    <property type="entry name" value="MFS_trans_sf"/>
</dbReference>
<accession>A0ABQ0EXA0</accession>
<reference evidence="13 14" key="1">
    <citation type="submission" date="2024-08" db="EMBL/GenBank/DDBJ databases">
        <title>The draft genome of Apodemus speciosus.</title>
        <authorList>
            <person name="Nabeshima K."/>
            <person name="Suzuki S."/>
            <person name="Onuma M."/>
        </authorList>
    </citation>
    <scope>NUCLEOTIDE SEQUENCE [LARGE SCALE GENOMIC DNA]</scope>
    <source>
        <strain evidence="13">IB14-021</strain>
    </source>
</reference>
<evidence type="ECO:0000256" key="9">
    <source>
        <dbReference type="SAM" id="MobiDB-lite"/>
    </source>
</evidence>
<feature type="region of interest" description="Disordered" evidence="9">
    <location>
        <begin position="879"/>
        <end position="903"/>
    </location>
</feature>
<dbReference type="EMBL" id="BAAFST010000006">
    <property type="protein sequence ID" value="GAB1291406.1"/>
    <property type="molecule type" value="Genomic_DNA"/>
</dbReference>
<keyword evidence="8" id="KW-1015">Disulfide bond</keyword>
<dbReference type="Pfam" id="PF03137">
    <property type="entry name" value="OATP"/>
    <property type="match status" value="4"/>
</dbReference>
<evidence type="ECO:0000256" key="8">
    <source>
        <dbReference type="ARBA" id="ARBA00023157"/>
    </source>
</evidence>
<dbReference type="SUPFAM" id="SSF100895">
    <property type="entry name" value="Kazal-type serine protease inhibitors"/>
    <property type="match status" value="1"/>
</dbReference>
<dbReference type="PANTHER" id="PTHR11388">
    <property type="entry name" value="ORGANIC ANION TRANSPORTER"/>
    <property type="match status" value="1"/>
</dbReference>
<keyword evidence="3" id="KW-0813">Transport</keyword>
<feature type="transmembrane region" description="Helical" evidence="10">
    <location>
        <begin position="301"/>
        <end position="323"/>
    </location>
</feature>
<dbReference type="PANTHER" id="PTHR11388:SF84">
    <property type="entry name" value="SOLUTE CARRIER ORGANIC ANION TRANSPORTER FAMILY MEMBER 1A6"/>
    <property type="match status" value="1"/>
</dbReference>
<feature type="transmembrane region" description="Helical" evidence="10">
    <location>
        <begin position="335"/>
        <end position="355"/>
    </location>
</feature>
<keyword evidence="6 10" id="KW-1133">Transmembrane helix</keyword>
<dbReference type="SUPFAM" id="SSF103473">
    <property type="entry name" value="MFS general substrate transporter"/>
    <property type="match status" value="2"/>
</dbReference>
<feature type="transmembrane region" description="Helical" evidence="10">
    <location>
        <begin position="151"/>
        <end position="171"/>
    </location>
</feature>
<dbReference type="Gene3D" id="1.20.1250.20">
    <property type="entry name" value="MFS general substrate transporter like domains"/>
    <property type="match status" value="2"/>
</dbReference>
<evidence type="ECO:0000313" key="13">
    <source>
        <dbReference type="EMBL" id="GAB1291406.1"/>
    </source>
</evidence>
<evidence type="ECO:0000256" key="5">
    <source>
        <dbReference type="ARBA" id="ARBA00022692"/>
    </source>
</evidence>
<comment type="caution">
    <text evidence="13">The sequence shown here is derived from an EMBL/GenBank/DDBJ whole genome shotgun (WGS) entry which is preliminary data.</text>
</comment>
<gene>
    <name evidence="13" type="ORF">APTSU1_000663600</name>
</gene>
<evidence type="ECO:0000256" key="2">
    <source>
        <dbReference type="ARBA" id="ARBA00009657"/>
    </source>
</evidence>
<dbReference type="NCBIfam" id="TIGR00805">
    <property type="entry name" value="oat"/>
    <property type="match status" value="2"/>
</dbReference>
<evidence type="ECO:0000256" key="3">
    <source>
        <dbReference type="ARBA" id="ARBA00022448"/>
    </source>
</evidence>
<evidence type="ECO:0000313" key="14">
    <source>
        <dbReference type="Proteomes" id="UP001623349"/>
    </source>
</evidence>
<evidence type="ECO:0000256" key="11">
    <source>
        <dbReference type="SAM" id="SignalP"/>
    </source>
</evidence>
<keyword evidence="5 10" id="KW-0812">Transmembrane</keyword>
<feature type="chain" id="PRO_5045041013" evidence="11">
    <location>
        <begin position="21"/>
        <end position="1068"/>
    </location>
</feature>
<evidence type="ECO:0000259" key="12">
    <source>
        <dbReference type="PROSITE" id="PS51465"/>
    </source>
</evidence>
<feature type="transmembrane region" description="Helical" evidence="10">
    <location>
        <begin position="846"/>
        <end position="870"/>
    </location>
</feature>
<feature type="transmembrane region" description="Helical" evidence="10">
    <location>
        <begin position="191"/>
        <end position="213"/>
    </location>
</feature>
<evidence type="ECO:0000256" key="1">
    <source>
        <dbReference type="ARBA" id="ARBA00004651"/>
    </source>
</evidence>
<keyword evidence="14" id="KW-1185">Reference proteome</keyword>